<proteinExistence type="predicted"/>
<dbReference type="Gene3D" id="3.30.200.20">
    <property type="entry name" value="Phosphorylase Kinase, domain 1"/>
    <property type="match status" value="1"/>
</dbReference>
<dbReference type="InterPro" id="IPR000719">
    <property type="entry name" value="Prot_kinase_dom"/>
</dbReference>
<comment type="caution">
    <text evidence="6">The sequence shown here is derived from an EMBL/GenBank/DDBJ whole genome shotgun (WGS) entry which is preliminary data.</text>
</comment>
<dbReference type="Pfam" id="PF00069">
    <property type="entry name" value="Pkinase"/>
    <property type="match status" value="1"/>
</dbReference>
<dbReference type="Proteomes" id="UP000309174">
    <property type="component" value="Unassembled WGS sequence"/>
</dbReference>
<organism evidence="6 7">
    <name type="scientific">Actinomadura soli</name>
    <dbReference type="NCBI Taxonomy" id="2508997"/>
    <lineage>
        <taxon>Bacteria</taxon>
        <taxon>Bacillati</taxon>
        <taxon>Actinomycetota</taxon>
        <taxon>Actinomycetes</taxon>
        <taxon>Streptosporangiales</taxon>
        <taxon>Thermomonosporaceae</taxon>
        <taxon>Actinomadura</taxon>
    </lineage>
</organism>
<name>A0A5C4J3Q1_9ACTN</name>
<dbReference type="GO" id="GO:0005524">
    <property type="term" value="F:ATP binding"/>
    <property type="evidence" value="ECO:0007669"/>
    <property type="project" value="UniProtKB-KW"/>
</dbReference>
<keyword evidence="2" id="KW-0547">Nucleotide-binding</keyword>
<keyword evidence="1" id="KW-0808">Transferase</keyword>
<reference evidence="6 7" key="1">
    <citation type="submission" date="2019-05" db="EMBL/GenBank/DDBJ databases">
        <title>Draft genome sequence of Actinomadura sp. 14C53.</title>
        <authorList>
            <person name="Saricaoglu S."/>
            <person name="Isik K."/>
        </authorList>
    </citation>
    <scope>NUCLEOTIDE SEQUENCE [LARGE SCALE GENOMIC DNA]</scope>
    <source>
        <strain evidence="6 7">14C53</strain>
    </source>
</reference>
<sequence length="275" mass="28565">MGVVYLGRSAAGRAVAIKMVHPEFAADDEFRDRFQREAAVARRVGGGFTAAVIDADPEAELPWLVTEYLPSVSVRDAVRSSGPLAVDAVWELAAGIAEALVSIHEAGVVHRDLSPANVLLTADGPRVIDFGIARAIEASSVSRPGTRAGAAGFMSPEQAAGETVGASGDVFSLGSTLAFAATGREPFGDGVWHVKLRRVQSEAPRLDGIGDPALRSLIESCMERDPERRPTAADLAARLAGRGAGDAVGPGERAAASLPPSVAAEIARRRIAAEN</sequence>
<keyword evidence="7" id="KW-1185">Reference proteome</keyword>
<dbReference type="InterPro" id="IPR008266">
    <property type="entry name" value="Tyr_kinase_AS"/>
</dbReference>
<keyword evidence="3 6" id="KW-0418">Kinase</keyword>
<dbReference type="PANTHER" id="PTHR43289">
    <property type="entry name" value="MITOGEN-ACTIVATED PROTEIN KINASE KINASE KINASE 20-RELATED"/>
    <property type="match status" value="1"/>
</dbReference>
<feature type="non-terminal residue" evidence="6">
    <location>
        <position position="275"/>
    </location>
</feature>
<evidence type="ECO:0000259" key="5">
    <source>
        <dbReference type="PROSITE" id="PS50011"/>
    </source>
</evidence>
<keyword evidence="4" id="KW-0067">ATP-binding</keyword>
<dbReference type="InterPro" id="IPR011009">
    <property type="entry name" value="Kinase-like_dom_sf"/>
</dbReference>
<dbReference type="CDD" id="cd14014">
    <property type="entry name" value="STKc_PknB_like"/>
    <property type="match status" value="1"/>
</dbReference>
<evidence type="ECO:0000256" key="4">
    <source>
        <dbReference type="ARBA" id="ARBA00022840"/>
    </source>
</evidence>
<dbReference type="SUPFAM" id="SSF56112">
    <property type="entry name" value="Protein kinase-like (PK-like)"/>
    <property type="match status" value="1"/>
</dbReference>
<dbReference type="Gene3D" id="1.10.510.10">
    <property type="entry name" value="Transferase(Phosphotransferase) domain 1"/>
    <property type="match status" value="1"/>
</dbReference>
<evidence type="ECO:0000256" key="1">
    <source>
        <dbReference type="ARBA" id="ARBA00022679"/>
    </source>
</evidence>
<dbReference type="PROSITE" id="PS00109">
    <property type="entry name" value="PROTEIN_KINASE_TYR"/>
    <property type="match status" value="1"/>
</dbReference>
<evidence type="ECO:0000313" key="7">
    <source>
        <dbReference type="Proteomes" id="UP000309174"/>
    </source>
</evidence>
<evidence type="ECO:0000313" key="6">
    <source>
        <dbReference type="EMBL" id="TMQ91382.1"/>
    </source>
</evidence>
<keyword evidence="6" id="KW-0723">Serine/threonine-protein kinase</keyword>
<dbReference type="OrthoDB" id="4061614at2"/>
<dbReference type="PANTHER" id="PTHR43289:SF34">
    <property type="entry name" value="SERINE_THREONINE-PROTEIN KINASE YBDM-RELATED"/>
    <property type="match status" value="1"/>
</dbReference>
<dbReference type="PIRSF" id="PIRSF000654">
    <property type="entry name" value="Integrin-linked_kinase"/>
    <property type="match status" value="1"/>
</dbReference>
<gene>
    <name evidence="6" type="ORF">ETD83_31285</name>
</gene>
<dbReference type="EMBL" id="VCKW01000215">
    <property type="protein sequence ID" value="TMQ91382.1"/>
    <property type="molecule type" value="Genomic_DNA"/>
</dbReference>
<accession>A0A5C4J3Q1</accession>
<evidence type="ECO:0000256" key="2">
    <source>
        <dbReference type="ARBA" id="ARBA00022741"/>
    </source>
</evidence>
<dbReference type="AlphaFoldDB" id="A0A5C4J3Q1"/>
<dbReference type="PROSITE" id="PS50011">
    <property type="entry name" value="PROTEIN_KINASE_DOM"/>
    <property type="match status" value="1"/>
</dbReference>
<evidence type="ECO:0000256" key="3">
    <source>
        <dbReference type="ARBA" id="ARBA00022777"/>
    </source>
</evidence>
<dbReference type="GO" id="GO:0004674">
    <property type="term" value="F:protein serine/threonine kinase activity"/>
    <property type="evidence" value="ECO:0007669"/>
    <property type="project" value="UniProtKB-KW"/>
</dbReference>
<protein>
    <submittedName>
        <fullName evidence="6">Serine/threonine protein kinase</fullName>
    </submittedName>
</protein>
<feature type="domain" description="Protein kinase" evidence="5">
    <location>
        <begin position="1"/>
        <end position="239"/>
    </location>
</feature>